<evidence type="ECO:0000313" key="2">
    <source>
        <dbReference type="Proteomes" id="UP000321945"/>
    </source>
</evidence>
<gene>
    <name evidence="1" type="ORF">ESV24_06790</name>
</gene>
<dbReference type="AlphaFoldDB" id="A0A5C6YQA1"/>
<comment type="caution">
    <text evidence="1">The sequence shown here is derived from an EMBL/GenBank/DDBJ whole genome shotgun (WGS) entry which is preliminary data.</text>
</comment>
<protein>
    <submittedName>
        <fullName evidence="1">Uncharacterized protein</fullName>
    </submittedName>
</protein>
<dbReference type="PANTHER" id="PTHR41247:SF1">
    <property type="entry name" value="HTH-TYPE TRANSCRIPTIONAL REPRESSOR YCNK"/>
    <property type="match status" value="1"/>
</dbReference>
<dbReference type="Proteomes" id="UP000321945">
    <property type="component" value="Unassembled WGS sequence"/>
</dbReference>
<reference evidence="1 2" key="1">
    <citation type="submission" date="2019-08" db="EMBL/GenBank/DDBJ databases">
        <title>Genome of Aequorivita lipolytica Y10-2 (type strain).</title>
        <authorList>
            <person name="Bowman J.P."/>
        </authorList>
    </citation>
    <scope>NUCLEOTIDE SEQUENCE [LARGE SCALE GENOMIC DNA]</scope>
    <source>
        <strain evidence="1 2">Y10-2</strain>
    </source>
</reference>
<dbReference type="RefSeq" id="WP_111815635.1">
    <property type="nucleotide sequence ID" value="NZ_CBCRZQ010000004.1"/>
</dbReference>
<dbReference type="Pfam" id="PF05573">
    <property type="entry name" value="NosL"/>
    <property type="match status" value="1"/>
</dbReference>
<organism evidence="1 2">
    <name type="scientific">Aequorivita lipolytica</name>
    <dbReference type="NCBI Taxonomy" id="153267"/>
    <lineage>
        <taxon>Bacteria</taxon>
        <taxon>Pseudomonadati</taxon>
        <taxon>Bacteroidota</taxon>
        <taxon>Flavobacteriia</taxon>
        <taxon>Flavobacteriales</taxon>
        <taxon>Flavobacteriaceae</taxon>
        <taxon>Aequorivita</taxon>
    </lineage>
</organism>
<dbReference type="EMBL" id="VORU01000004">
    <property type="protein sequence ID" value="TXD69538.1"/>
    <property type="molecule type" value="Genomic_DNA"/>
</dbReference>
<dbReference type="PANTHER" id="PTHR41247">
    <property type="entry name" value="HTH-TYPE TRANSCRIPTIONAL REPRESSOR YCNK"/>
    <property type="match status" value="1"/>
</dbReference>
<dbReference type="InterPro" id="IPR008719">
    <property type="entry name" value="N2O_reductase_NosL"/>
</dbReference>
<dbReference type="PROSITE" id="PS51257">
    <property type="entry name" value="PROKAR_LIPOPROTEIN"/>
    <property type="match status" value="1"/>
</dbReference>
<evidence type="ECO:0000313" key="1">
    <source>
        <dbReference type="EMBL" id="TXD69538.1"/>
    </source>
</evidence>
<proteinExistence type="predicted"/>
<name>A0A5C6YQA1_9FLAO</name>
<sequence length="144" mass="16028">MKRFLIVGIISVLLVSCNTKPELIEYGTDACHFCNMTIVDRQHASQIVTSKGKAFKYDAIECMLNSLNDDMSDSEIAHYLVADFNQPGQLMDATLSSYLISDQISSPMGANLSAFENEKAAQKAKEKFTGEIFSWEAIQNHLKP</sequence>
<dbReference type="OrthoDB" id="9792749at2"/>
<accession>A0A5C6YQA1</accession>
<dbReference type="SUPFAM" id="SSF160387">
    <property type="entry name" value="NosL/MerB-like"/>
    <property type="match status" value="1"/>
</dbReference>
<keyword evidence="2" id="KW-1185">Reference proteome</keyword>